<evidence type="ECO:0000313" key="1">
    <source>
        <dbReference type="EMBL" id="BBD51019.1"/>
    </source>
</evidence>
<organismHost>
    <name type="scientific">Antheraea pernyi</name>
    <name type="common">Chinese oak silk moth</name>
    <name type="synonym">Bombyx pernyi</name>
    <dbReference type="NCBI Taxonomy" id="7119"/>
</organismHost>
<gene>
    <name evidence="1" type="primary">orf110</name>
</gene>
<protein>
    <submittedName>
        <fullName evidence="1">Uncharacterized protein</fullName>
    </submittedName>
</protein>
<sequence>MLPSLSRTPMDRISAVMRSCTRACSARRAVKLRAAPQILCSSSSGSCCHDMSGAPARRVPLYTTLRHAHVKLDKLKPVFKHGCERVDDAADGHGDLATRTVLAHVHNGVADHHLAQALVRLPQPADLDVGGQRAGFEAVKRECHAVRTFGQRAAARVMFVDAHAHVLQGVHLTARLCGHCAPAALNTSPARRDFPRENAAEAACWRSSPPRRLRPSCWRARA</sequence>
<proteinExistence type="predicted"/>
<dbReference type="EMBL" id="LC375540">
    <property type="protein sequence ID" value="BBD51019.1"/>
    <property type="molecule type" value="Genomic_DNA"/>
</dbReference>
<reference evidence="1" key="1">
    <citation type="submission" date="2018-03" db="EMBL/GenBank/DDBJ databases">
        <title>Whole genome comparison of nucleopolyhedroviruses isolated from saturniine wild silkworms in Asian countries.</title>
        <authorList>
            <person name="Sasaki K."/>
            <person name="Kajiura Z."/>
            <person name="Ponnuvel K.M."/>
            <person name="Kobayashi J."/>
        </authorList>
    </citation>
    <scope>NUCLEOTIDE SEQUENCE</scope>
    <source>
        <strain evidence="1">Liaoning</strain>
    </source>
</reference>
<name>A0A2Z6C5W0_NPVAP</name>
<organism evidence="1">
    <name type="scientific">Antheraea pernyi nuclear polyhedrosis virus</name>
    <name type="common">ApNPV</name>
    <dbReference type="NCBI Taxonomy" id="161494"/>
    <lineage>
        <taxon>Viruses</taxon>
        <taxon>Viruses incertae sedis</taxon>
        <taxon>Naldaviricetes</taxon>
        <taxon>Lefavirales</taxon>
        <taxon>Baculoviridae</taxon>
        <taxon>Alphabaculovirus</taxon>
        <taxon>Alphabaculovirus anpernyi</taxon>
    </lineage>
</organism>
<accession>A0A2Z6C5W0</accession>